<evidence type="ECO:0000313" key="3">
    <source>
        <dbReference type="Proteomes" id="UP000800038"/>
    </source>
</evidence>
<protein>
    <submittedName>
        <fullName evidence="2">Uncharacterized protein</fullName>
    </submittedName>
</protein>
<organism evidence="2 3">
    <name type="scientific">Clathrospora elynae</name>
    <dbReference type="NCBI Taxonomy" id="706981"/>
    <lineage>
        <taxon>Eukaryota</taxon>
        <taxon>Fungi</taxon>
        <taxon>Dikarya</taxon>
        <taxon>Ascomycota</taxon>
        <taxon>Pezizomycotina</taxon>
        <taxon>Dothideomycetes</taxon>
        <taxon>Pleosporomycetidae</taxon>
        <taxon>Pleosporales</taxon>
        <taxon>Diademaceae</taxon>
        <taxon>Clathrospora</taxon>
    </lineage>
</organism>
<accession>A0A6A5SAY0</accession>
<feature type="region of interest" description="Disordered" evidence="1">
    <location>
        <begin position="553"/>
        <end position="658"/>
    </location>
</feature>
<feature type="compositionally biased region" description="Basic and acidic residues" evidence="1">
    <location>
        <begin position="573"/>
        <end position="584"/>
    </location>
</feature>
<dbReference type="EMBL" id="ML976162">
    <property type="protein sequence ID" value="KAF1936909.1"/>
    <property type="molecule type" value="Genomic_DNA"/>
</dbReference>
<keyword evidence="3" id="KW-1185">Reference proteome</keyword>
<dbReference type="AlphaFoldDB" id="A0A6A5SAY0"/>
<evidence type="ECO:0000313" key="2">
    <source>
        <dbReference type="EMBL" id="KAF1936909.1"/>
    </source>
</evidence>
<feature type="compositionally biased region" description="Basic and acidic residues" evidence="1">
    <location>
        <begin position="555"/>
        <end position="566"/>
    </location>
</feature>
<name>A0A6A5SAY0_9PLEO</name>
<feature type="compositionally biased region" description="Basic and acidic residues" evidence="1">
    <location>
        <begin position="647"/>
        <end position="658"/>
    </location>
</feature>
<sequence>MKEEDILARQSRPQHHSTWIPKARDWRYATGVFQHHDFEDAPKHRSAWDTMDYDYQVGGTRGSKDGNRSRSGSGSGGGSNAGIDGSTAALGSPASAKPEITTHTSRTVVHVEVVQRKARCTPRNTWMSVTRYRSDAQAIEGSDPGSDPGSGAISLTVRLRFSGKLIVEDASHPPVTPRSLKHTKPPVTPQSAKKPRDLNTPATARTAMTRNTPHILDSIESIHRYPLFQRAWVDETHDFNIKAVRSTLRQPDAKVEELGHNYHWYTEAVPIDALLPPGVPLSAKEVIAYYPHHVRWKGMMVRLTNNNYRGADIIGMQTFFRGPPHNIPVSQMNNFQRDTVKAALPGFKTSAYKGKHDRNLHTNDFTLGKVIEDKRSGLTLPTFDHLLRGLKHLPTGLDARGLTQCLGWYLNVRDSFTPKLNLNVLHTQALIRALRLPLKPFGPQNLNCNALKEWREKGKFEELKVHYKQPELETPSKKAGQRRTQMHMNLDHHDVKLDLALPLRHIFTFPFLALHGVVVEALRLGIQKAKNRQAERKGAEEKDRLQAKWPVRQSGHFERSPEKAAEEVIETVEEPKEKKKEPYRIPKRPCPTQELLPASKKLAKIPPANGQGAPCISSELCADRQSSHLSRAWDTPAPSSAYMQPHKVYDEAYDRRDH</sequence>
<dbReference type="OrthoDB" id="3796227at2759"/>
<proteinExistence type="predicted"/>
<evidence type="ECO:0000256" key="1">
    <source>
        <dbReference type="SAM" id="MobiDB-lite"/>
    </source>
</evidence>
<feature type="compositionally biased region" description="Polar residues" evidence="1">
    <location>
        <begin position="200"/>
        <end position="211"/>
    </location>
</feature>
<dbReference type="Proteomes" id="UP000800038">
    <property type="component" value="Unassembled WGS sequence"/>
</dbReference>
<reference evidence="2" key="1">
    <citation type="journal article" date="2020" name="Stud. Mycol.">
        <title>101 Dothideomycetes genomes: a test case for predicting lifestyles and emergence of pathogens.</title>
        <authorList>
            <person name="Haridas S."/>
            <person name="Albert R."/>
            <person name="Binder M."/>
            <person name="Bloem J."/>
            <person name="Labutti K."/>
            <person name="Salamov A."/>
            <person name="Andreopoulos B."/>
            <person name="Baker S."/>
            <person name="Barry K."/>
            <person name="Bills G."/>
            <person name="Bluhm B."/>
            <person name="Cannon C."/>
            <person name="Castanera R."/>
            <person name="Culley D."/>
            <person name="Daum C."/>
            <person name="Ezra D."/>
            <person name="Gonzalez J."/>
            <person name="Henrissat B."/>
            <person name="Kuo A."/>
            <person name="Liang C."/>
            <person name="Lipzen A."/>
            <person name="Lutzoni F."/>
            <person name="Magnuson J."/>
            <person name="Mondo S."/>
            <person name="Nolan M."/>
            <person name="Ohm R."/>
            <person name="Pangilinan J."/>
            <person name="Park H.-J."/>
            <person name="Ramirez L."/>
            <person name="Alfaro M."/>
            <person name="Sun H."/>
            <person name="Tritt A."/>
            <person name="Yoshinaga Y."/>
            <person name="Zwiers L.-H."/>
            <person name="Turgeon B."/>
            <person name="Goodwin S."/>
            <person name="Spatafora J."/>
            <person name="Crous P."/>
            <person name="Grigoriev I."/>
        </authorList>
    </citation>
    <scope>NUCLEOTIDE SEQUENCE</scope>
    <source>
        <strain evidence="2">CBS 161.51</strain>
    </source>
</reference>
<gene>
    <name evidence="2" type="ORF">EJ02DRAFT_357979</name>
</gene>
<feature type="region of interest" description="Disordered" evidence="1">
    <location>
        <begin position="168"/>
        <end position="211"/>
    </location>
</feature>
<feature type="region of interest" description="Disordered" evidence="1">
    <location>
        <begin position="59"/>
        <end position="103"/>
    </location>
</feature>